<dbReference type="Proteomes" id="UP000887576">
    <property type="component" value="Unplaced"/>
</dbReference>
<protein>
    <submittedName>
        <fullName evidence="2">Uncharacterized protein</fullName>
    </submittedName>
</protein>
<reference evidence="2" key="1">
    <citation type="submission" date="2022-11" db="UniProtKB">
        <authorList>
            <consortium name="WormBaseParasite"/>
        </authorList>
    </citation>
    <scope>IDENTIFICATION</scope>
</reference>
<evidence type="ECO:0000313" key="1">
    <source>
        <dbReference type="Proteomes" id="UP000887576"/>
    </source>
</evidence>
<proteinExistence type="predicted"/>
<accession>A0AC34RG09</accession>
<name>A0AC34RG09_9BILA</name>
<organism evidence="1 2">
    <name type="scientific">Panagrolaimus sp. JU765</name>
    <dbReference type="NCBI Taxonomy" id="591449"/>
    <lineage>
        <taxon>Eukaryota</taxon>
        <taxon>Metazoa</taxon>
        <taxon>Ecdysozoa</taxon>
        <taxon>Nematoda</taxon>
        <taxon>Chromadorea</taxon>
        <taxon>Rhabditida</taxon>
        <taxon>Tylenchina</taxon>
        <taxon>Panagrolaimomorpha</taxon>
        <taxon>Panagrolaimoidea</taxon>
        <taxon>Panagrolaimidae</taxon>
        <taxon>Panagrolaimus</taxon>
    </lineage>
</organism>
<sequence>MNDDITTEKIALRELIGKSKTIIEDLKFTIGEQHEISLLKKMDDLKKLSDDVSNLGNLRLEELEQSFVLSKELESSYTEISEWLEQKDLELRNCEVIHTGMLPEHLVKLKNHNNIILQNYRDEKPIIMKFERNVGILSNLTSKNESENLSEILNGIIERFNEQEQEFIKRGKILDETIEQSSVFGDRLDTFLSNLESANNKIRNPEPVSSNPTMIQSQINDNQSIIGLFNQKEDAFRNVKNDANTILTQCLPGDPTVSEISQKINELDILWFEIQDGLQRRSNFLSDTLQKAEKFWKELDNCQKSI</sequence>
<evidence type="ECO:0000313" key="2">
    <source>
        <dbReference type="WBParaSite" id="JU765_v2.g6507.t1"/>
    </source>
</evidence>
<dbReference type="WBParaSite" id="JU765_v2.g6507.t1">
    <property type="protein sequence ID" value="JU765_v2.g6507.t1"/>
    <property type="gene ID" value="JU765_v2.g6507"/>
</dbReference>